<dbReference type="Proteomes" id="UP000193380">
    <property type="component" value="Unassembled WGS sequence"/>
</dbReference>
<evidence type="ECO:0000313" key="5">
    <source>
        <dbReference type="EMBL" id="CDQ99309.1"/>
    </source>
</evidence>
<dbReference type="GO" id="GO:0008021">
    <property type="term" value="C:synaptic vesicle"/>
    <property type="evidence" value="ECO:0007669"/>
    <property type="project" value="TreeGrafter"/>
</dbReference>
<evidence type="ECO:0000256" key="1">
    <source>
        <dbReference type="ARBA" id="ARBA00022443"/>
    </source>
</evidence>
<evidence type="ECO:0000313" key="6">
    <source>
        <dbReference type="Proteomes" id="UP000193380"/>
    </source>
</evidence>
<evidence type="ECO:0000256" key="3">
    <source>
        <dbReference type="SAM" id="MobiDB-lite"/>
    </source>
</evidence>
<dbReference type="GO" id="GO:0005886">
    <property type="term" value="C:plasma membrane"/>
    <property type="evidence" value="ECO:0007669"/>
    <property type="project" value="TreeGrafter"/>
</dbReference>
<dbReference type="FunFam" id="2.30.30.40:FF:000029">
    <property type="entry name" value="myc box-dependent-interacting protein 1 isoform X2"/>
    <property type="match status" value="1"/>
</dbReference>
<proteinExistence type="predicted"/>
<feature type="domain" description="SH3" evidence="4">
    <location>
        <begin position="131"/>
        <end position="202"/>
    </location>
</feature>
<organism evidence="5 6">
    <name type="scientific">Oncorhynchus mykiss</name>
    <name type="common">Rainbow trout</name>
    <name type="synonym">Salmo gairdneri</name>
    <dbReference type="NCBI Taxonomy" id="8022"/>
    <lineage>
        <taxon>Eukaryota</taxon>
        <taxon>Metazoa</taxon>
        <taxon>Chordata</taxon>
        <taxon>Craniata</taxon>
        <taxon>Vertebrata</taxon>
        <taxon>Euteleostomi</taxon>
        <taxon>Actinopterygii</taxon>
        <taxon>Neopterygii</taxon>
        <taxon>Teleostei</taxon>
        <taxon>Protacanthopterygii</taxon>
        <taxon>Salmoniformes</taxon>
        <taxon>Salmonidae</taxon>
        <taxon>Salmoninae</taxon>
        <taxon>Oncorhynchus</taxon>
    </lineage>
</organism>
<feature type="compositionally biased region" description="Pro residues" evidence="3">
    <location>
        <begin position="1"/>
        <end position="10"/>
    </location>
</feature>
<dbReference type="SMART" id="SM00326">
    <property type="entry name" value="SH3"/>
    <property type="match status" value="1"/>
</dbReference>
<dbReference type="InterPro" id="IPR001452">
    <property type="entry name" value="SH3_domain"/>
</dbReference>
<dbReference type="PRINTS" id="PR01251">
    <property type="entry name" value="AMPHIPHYSIN"/>
</dbReference>
<reference evidence="5" key="2">
    <citation type="submission" date="2014-03" db="EMBL/GenBank/DDBJ databases">
        <authorList>
            <person name="Genoscope - CEA"/>
        </authorList>
    </citation>
    <scope>NUCLEOTIDE SEQUENCE</scope>
</reference>
<dbReference type="PANTHER" id="PTHR46514:SF4">
    <property type="entry name" value="MYC BOX-DEPENDENT-INTERACTING PROTEIN 1"/>
    <property type="match status" value="1"/>
</dbReference>
<gene>
    <name evidence="5" type="ORF">GSONMT00046357001</name>
</gene>
<dbReference type="InterPro" id="IPR036028">
    <property type="entry name" value="SH3-like_dom_sf"/>
</dbReference>
<dbReference type="STRING" id="8022.A0A060ZCA6"/>
<evidence type="ECO:0000259" key="4">
    <source>
        <dbReference type="PROSITE" id="PS50002"/>
    </source>
</evidence>
<accession>A0A060ZCA6</accession>
<dbReference type="PROSITE" id="PS50002">
    <property type="entry name" value="SH3"/>
    <property type="match status" value="1"/>
</dbReference>
<evidence type="ECO:0000256" key="2">
    <source>
        <dbReference type="PROSITE-ProRule" id="PRU00192"/>
    </source>
</evidence>
<reference evidence="5" key="1">
    <citation type="journal article" date="2014" name="Nat. Commun.">
        <title>The rainbow trout genome provides novel insights into evolution after whole-genome duplication in vertebrates.</title>
        <authorList>
            <person name="Berthelot C."/>
            <person name="Brunet F."/>
            <person name="Chalopin D."/>
            <person name="Juanchich A."/>
            <person name="Bernard M."/>
            <person name="Noel B."/>
            <person name="Bento P."/>
            <person name="Da Silva C."/>
            <person name="Labadie K."/>
            <person name="Alberti A."/>
            <person name="Aury J.M."/>
            <person name="Louis A."/>
            <person name="Dehais P."/>
            <person name="Bardou P."/>
            <person name="Montfort J."/>
            <person name="Klopp C."/>
            <person name="Cabau C."/>
            <person name="Gaspin C."/>
            <person name="Thorgaard G.H."/>
            <person name="Boussaha M."/>
            <person name="Quillet E."/>
            <person name="Guyomard R."/>
            <person name="Galiana D."/>
            <person name="Bobe J."/>
            <person name="Volff J.N."/>
            <person name="Genet C."/>
            <person name="Wincker P."/>
            <person name="Jaillon O."/>
            <person name="Roest Crollius H."/>
            <person name="Guiguen Y."/>
        </authorList>
    </citation>
    <scope>NUCLEOTIDE SEQUENCE [LARGE SCALE GENOMIC DNA]</scope>
</reference>
<dbReference type="InterPro" id="IPR003005">
    <property type="entry name" value="Amphiphysin"/>
</dbReference>
<dbReference type="EMBL" id="FR945299">
    <property type="protein sequence ID" value="CDQ99309.1"/>
    <property type="molecule type" value="Genomic_DNA"/>
</dbReference>
<sequence>PEETPAPPEEPQGWDDDGTLPVRAAGWDDDGTLPVRAAGWGDDGTLPVRAAGCGDDGIAATTAGWDDDGSLPVRVDDSWGDDGVADATASAAVAESEAAGWDDDEEGVPQTPVVAAAATNGDSEAVEMPPGFLFKVTTMHDYAANDSDELEMKAGDIVLVVAFDNPEEQDEGWLMGMKQEDWIQNKQSSLKGVFPENFTSRL</sequence>
<feature type="non-terminal residue" evidence="5">
    <location>
        <position position="1"/>
    </location>
</feature>
<dbReference type="Pfam" id="PF14604">
    <property type="entry name" value="SH3_9"/>
    <property type="match status" value="1"/>
</dbReference>
<dbReference type="Gene3D" id="2.30.30.40">
    <property type="entry name" value="SH3 Domains"/>
    <property type="match status" value="1"/>
</dbReference>
<keyword evidence="1 2" id="KW-0728">SH3 domain</keyword>
<protein>
    <recommendedName>
        <fullName evidence="4">SH3 domain-containing protein</fullName>
    </recommendedName>
</protein>
<dbReference type="PANTHER" id="PTHR46514">
    <property type="entry name" value="AMPHIPHYSIN"/>
    <property type="match status" value="1"/>
</dbReference>
<dbReference type="PRINTS" id="PR00452">
    <property type="entry name" value="SH3DOMAIN"/>
</dbReference>
<dbReference type="PaxDb" id="8022-A0A060ZCA6"/>
<name>A0A060ZCA6_ONCMY</name>
<feature type="region of interest" description="Disordered" evidence="3">
    <location>
        <begin position="1"/>
        <end position="31"/>
    </location>
</feature>
<dbReference type="SUPFAM" id="SSF50044">
    <property type="entry name" value="SH3-domain"/>
    <property type="match status" value="1"/>
</dbReference>
<dbReference type="GO" id="GO:0005543">
    <property type="term" value="F:phospholipid binding"/>
    <property type="evidence" value="ECO:0007669"/>
    <property type="project" value="TreeGrafter"/>
</dbReference>
<dbReference type="AlphaFoldDB" id="A0A060ZCA6"/>
<dbReference type="GO" id="GO:0048156">
    <property type="term" value="F:tau protein binding"/>
    <property type="evidence" value="ECO:0007669"/>
    <property type="project" value="TreeGrafter"/>
</dbReference>